<feature type="domain" description="DUF11" evidence="1">
    <location>
        <begin position="777"/>
        <end position="873"/>
    </location>
</feature>
<dbReference type="InterPro" id="IPR047589">
    <property type="entry name" value="DUF11_rpt"/>
</dbReference>
<evidence type="ECO:0000313" key="3">
    <source>
        <dbReference type="Proteomes" id="UP001597241"/>
    </source>
</evidence>
<comment type="caution">
    <text evidence="2">The sequence shown here is derived from an EMBL/GenBank/DDBJ whole genome shotgun (WGS) entry which is preliminary data.</text>
</comment>
<feature type="domain" description="DUF11" evidence="1">
    <location>
        <begin position="396"/>
        <end position="507"/>
    </location>
</feature>
<dbReference type="PANTHER" id="PTHR34819:SF3">
    <property type="entry name" value="CELL SURFACE PROTEIN"/>
    <property type="match status" value="1"/>
</dbReference>
<dbReference type="PANTHER" id="PTHR34819">
    <property type="entry name" value="LARGE CYSTEINE-RICH PERIPLASMIC PROTEIN OMCB"/>
    <property type="match status" value="1"/>
</dbReference>
<feature type="domain" description="DUF11" evidence="1">
    <location>
        <begin position="28"/>
        <end position="140"/>
    </location>
</feature>
<reference evidence="3" key="1">
    <citation type="journal article" date="2019" name="Int. J. Syst. Evol. Microbiol.">
        <title>The Global Catalogue of Microorganisms (GCM) 10K type strain sequencing project: providing services to taxonomists for standard genome sequencing and annotation.</title>
        <authorList>
            <consortium name="The Broad Institute Genomics Platform"/>
            <consortium name="The Broad Institute Genome Sequencing Center for Infectious Disease"/>
            <person name="Wu L."/>
            <person name="Ma J."/>
        </authorList>
    </citation>
    <scope>NUCLEOTIDE SEQUENCE [LARGE SCALE GENOMIC DNA]</scope>
    <source>
        <strain evidence="3">CCUG 62221</strain>
    </source>
</reference>
<dbReference type="EMBL" id="JBHTMV010000008">
    <property type="protein sequence ID" value="MFD1294658.1"/>
    <property type="molecule type" value="Genomic_DNA"/>
</dbReference>
<evidence type="ECO:0000313" key="2">
    <source>
        <dbReference type="EMBL" id="MFD1294658.1"/>
    </source>
</evidence>
<dbReference type="InterPro" id="IPR001434">
    <property type="entry name" value="OmcB-like_DUF11"/>
</dbReference>
<feature type="non-terminal residue" evidence="2">
    <location>
        <position position="1"/>
    </location>
</feature>
<feature type="domain" description="DUF11" evidence="1">
    <location>
        <begin position="152"/>
        <end position="268"/>
    </location>
</feature>
<feature type="domain" description="DUF11" evidence="1">
    <location>
        <begin position="641"/>
        <end position="755"/>
    </location>
</feature>
<feature type="domain" description="DUF11" evidence="1">
    <location>
        <begin position="272"/>
        <end position="378"/>
    </location>
</feature>
<dbReference type="Pfam" id="PF13585">
    <property type="entry name" value="CHU_C"/>
    <property type="match status" value="1"/>
</dbReference>
<feature type="domain" description="DUF11" evidence="1">
    <location>
        <begin position="516"/>
        <end position="634"/>
    </location>
</feature>
<name>A0ABW3WSW5_9FLAO</name>
<dbReference type="NCBIfam" id="TIGR01451">
    <property type="entry name" value="B_ant_repeat"/>
    <property type="match status" value="8"/>
</dbReference>
<organism evidence="2 3">
    <name type="scientific">Lutibacter holmesii</name>
    <dbReference type="NCBI Taxonomy" id="1137985"/>
    <lineage>
        <taxon>Bacteria</taxon>
        <taxon>Pseudomonadati</taxon>
        <taxon>Bacteroidota</taxon>
        <taxon>Flavobacteriia</taxon>
        <taxon>Flavobacteriales</taxon>
        <taxon>Flavobacteriaceae</taxon>
        <taxon>Lutibacter</taxon>
    </lineage>
</organism>
<dbReference type="Proteomes" id="UP001597241">
    <property type="component" value="Unassembled WGS sequence"/>
</dbReference>
<evidence type="ECO:0000259" key="1">
    <source>
        <dbReference type="Pfam" id="PF01345"/>
    </source>
</evidence>
<dbReference type="Gene3D" id="2.60.40.3080">
    <property type="match status" value="6"/>
</dbReference>
<protein>
    <submittedName>
        <fullName evidence="2">Gliding motility-associated C-terminal domain-containing protein</fullName>
    </submittedName>
</protein>
<dbReference type="InterPro" id="IPR051172">
    <property type="entry name" value="Chlamydia_OmcB"/>
</dbReference>
<accession>A0ABW3WSW5</accession>
<dbReference type="RefSeq" id="WP_386809943.1">
    <property type="nucleotide sequence ID" value="NZ_JBHTMV010000008.1"/>
</dbReference>
<keyword evidence="3" id="KW-1185">Reference proteome</keyword>
<feature type="domain" description="DUF11" evidence="1">
    <location>
        <begin position="890"/>
        <end position="996"/>
    </location>
</feature>
<dbReference type="Pfam" id="PF01345">
    <property type="entry name" value="DUF11"/>
    <property type="match status" value="8"/>
</dbReference>
<proteinExistence type="predicted"/>
<gene>
    <name evidence="2" type="ORF">ACFQ5N_12505</name>
</gene>
<dbReference type="InterPro" id="IPR026341">
    <property type="entry name" value="T9SS_type_B"/>
</dbReference>
<sequence length="1117" mass="116922">TNTVSNSQDQTDLTDVDASASVTVSSADLVTTKVVDNATPNEGDTVTYTITVLNNGPSAATGVSLTDNLPIGVTYASHSTLEGNYNSGSGIWNIGTVANGATATLEIVATVDVGTSGSTITNITTAATGDQSDLVTGTDTLEAPLTVGETLDIVLTKVVDNATPNEGDIVTYTVTVENQGPATATNLIVTDVLASGLSFGIATPSVGTFDTATGIWTVGTLASGITETLTIQALVGVGTSGQVLTNTVSNSQDQTDLTDVDASASVTVSASDLVTTKVVDNATPNEGDTVTYTITVLNNGPSVATGVSLTDNLPIGVTYASHNTSKGNFNRGSGIWNIGEIAVGETVELQISAIVNSNTGGTIITNYTTAASGDQVDLITSGDILFAAIQVINMSDVVLTKVVDNATPNEGDIVTYTVTVTNNGTAEVTNLVVSDNLPIGLSYGAVTPTVGTWLAPNWTIGTLDSGVTETITIEAVVGPGTKGQVLTNTVSNTQDQIDSNVTPDDDTESITVTSLDLMTVKTVDNSTPNEGDIITYTIEVTNILGGSDATGVKIIDVLPIGVSYVSHTTNEGAFNWGSGLWSIGDLPNGDTAVLLINASVDSGTLGTTITNTTSDVIADQGDSDSSNNKGSVAINPTAFIDLSLTKDFVDGISEPTIGNLKTFEIRVLNEGPSNATGVEVTDVLPSGYDFLSYSSTIGTYDQTSGIWEITQIEPGNTAVLLIDVLVLTTGDHLNCAEITAANEIDVDSTPGNGDSSEDDIDCEFFFIGGGVNPSGLIIEKTVVADNLEPLVNSEISFEIKIENTGKLDQSNIVVSDILPAGFTFLNYSSSRGDYDEISGDWNVGKVLRGEVEILIIDVLVNATGPYENCATINLNGETSCVEVTPIAVIDLELTKDVDIFEPTAGSNVDFTVSVTNEGPSNATGVEVTDVLPSGYVFESAIATVGIYNEATGVWYVGDVQNGETQSLVITAKVVGYGDWLNIAEVTDANEFDIDSTPGNGDIREDDMDSVYTMPIVDFIIPNEFTPNGDGINDVFEVGGIEILYPNFKMEIVNRWGNKVYEYQHNGDPGTTPMWWDGYSDGRWNVGAGELPIGTYFYTIYYNDNERVPQTGWVYLKR</sequence>
<dbReference type="NCBIfam" id="TIGR04131">
    <property type="entry name" value="Bac_Flav_CTERM"/>
    <property type="match status" value="1"/>
</dbReference>